<keyword evidence="3" id="KW-1185">Reference proteome</keyword>
<reference evidence="3" key="1">
    <citation type="submission" date="2017-12" db="EMBL/GenBank/DDBJ databases">
        <title>Genomic analysis of Paracoccus sp. CBA4604.</title>
        <authorList>
            <person name="Roh S.W."/>
            <person name="Kim J.Y."/>
            <person name="Kim J.S."/>
        </authorList>
    </citation>
    <scope>NUCLEOTIDE SEQUENCE [LARGE SCALE GENOMIC DNA]</scope>
    <source>
        <strain evidence="3">CBA4604</strain>
    </source>
</reference>
<dbReference type="PANTHER" id="PTHR34180:SF1">
    <property type="entry name" value="BETA-ALANYL-DOPAMINE_CARCININE HYDROLASE"/>
    <property type="match status" value="1"/>
</dbReference>
<feature type="domain" description="Peptidase C45 hydrolase" evidence="1">
    <location>
        <begin position="115"/>
        <end position="341"/>
    </location>
</feature>
<dbReference type="InterPro" id="IPR047801">
    <property type="entry name" value="Peptidase_C45"/>
</dbReference>
<evidence type="ECO:0000313" key="2">
    <source>
        <dbReference type="EMBL" id="AUM72996.1"/>
    </source>
</evidence>
<dbReference type="KEGG" id="paru:CYR75_00565"/>
<evidence type="ECO:0000259" key="1">
    <source>
        <dbReference type="Pfam" id="PF03417"/>
    </source>
</evidence>
<dbReference type="Proteomes" id="UP000234882">
    <property type="component" value="Chromosome"/>
</dbReference>
<dbReference type="InterPro" id="IPR005079">
    <property type="entry name" value="Peptidase_C45_hydrolase"/>
</dbReference>
<accession>A0A2K9MD83</accession>
<dbReference type="EMBL" id="CP025583">
    <property type="protein sequence ID" value="AUM72996.1"/>
    <property type="molecule type" value="Genomic_DNA"/>
</dbReference>
<dbReference type="AlphaFoldDB" id="A0A2K9MD83"/>
<dbReference type="NCBIfam" id="NF040521">
    <property type="entry name" value="C45_proenzyme"/>
    <property type="match status" value="1"/>
</dbReference>
<sequence length="353" mass="36664">MSVITLALTGSAHDRGRVQASAGQAEQVRQATIGRVQTAQAEGLIDAEARAYLAAQRAFHQAADPEGLAELDGIAAGFGLDPDMLFTHLHVSTLRALKNGARLDDGCSAWAVSDGPDGPLVVKNRDFSGTHLGIQTVAQHDGPDVITGGMLCLGSLGSPGAYSSGVNAQGFALADTQVAVRHHRVGWLRYFLMTRLLARCATVAEALALIDSQPHAGGGTLVMADASGDVAAVELGAAGADVTRGPLVWRTNQYVSAALAGDTLLPHGDVIAGNSGDRFAHLQAVLPGRDWDRTAAQALMATHPDQGAPICQHGEDSGTMTIASAVYSCRDRDALICPGNPCSGAWTRHTLDR</sequence>
<proteinExistence type="predicted"/>
<dbReference type="RefSeq" id="WP_101498380.1">
    <property type="nucleotide sequence ID" value="NZ_CP025583.1"/>
</dbReference>
<dbReference type="Gene3D" id="3.60.60.10">
    <property type="entry name" value="Penicillin V Acylase, Chain A"/>
    <property type="match status" value="1"/>
</dbReference>
<dbReference type="Pfam" id="PF03417">
    <property type="entry name" value="AAT"/>
    <property type="match status" value="1"/>
</dbReference>
<dbReference type="OrthoDB" id="7239281at2"/>
<dbReference type="PANTHER" id="PTHR34180">
    <property type="entry name" value="PEPTIDASE C45"/>
    <property type="match status" value="1"/>
</dbReference>
<dbReference type="InterPro" id="IPR047794">
    <property type="entry name" value="C45_proenzyme-like"/>
</dbReference>
<evidence type="ECO:0000313" key="3">
    <source>
        <dbReference type="Proteomes" id="UP000234882"/>
    </source>
</evidence>
<name>A0A2K9MD83_9RHOB</name>
<organism evidence="2 3">
    <name type="scientific">Paracoccus jeotgali</name>
    <dbReference type="NCBI Taxonomy" id="2065379"/>
    <lineage>
        <taxon>Bacteria</taxon>
        <taxon>Pseudomonadati</taxon>
        <taxon>Pseudomonadota</taxon>
        <taxon>Alphaproteobacteria</taxon>
        <taxon>Rhodobacterales</taxon>
        <taxon>Paracoccaceae</taxon>
        <taxon>Paracoccus</taxon>
    </lineage>
</organism>
<protein>
    <recommendedName>
        <fullName evidence="1">Peptidase C45 hydrolase domain-containing protein</fullName>
    </recommendedName>
</protein>
<gene>
    <name evidence="2" type="ORF">CYR75_00565</name>
</gene>